<name>A0A7H8NHI1_9ACTN</name>
<dbReference type="AlphaFoldDB" id="A0A7H8NHI1"/>
<proteinExistence type="predicted"/>
<dbReference type="SUPFAM" id="SSF53335">
    <property type="entry name" value="S-adenosyl-L-methionine-dependent methyltransferases"/>
    <property type="match status" value="1"/>
</dbReference>
<gene>
    <name evidence="2" type="ORF">HUT08_35165</name>
</gene>
<dbReference type="GO" id="GO:0008168">
    <property type="term" value="F:methyltransferase activity"/>
    <property type="evidence" value="ECO:0007669"/>
    <property type="project" value="UniProtKB-KW"/>
</dbReference>
<dbReference type="Pfam" id="PF04672">
    <property type="entry name" value="Methyltransf_19"/>
    <property type="match status" value="1"/>
</dbReference>
<keyword evidence="2" id="KW-0808">Transferase</keyword>
<reference evidence="2 3" key="1">
    <citation type="submission" date="2020-06" db="EMBL/GenBank/DDBJ databases">
        <title>Genome mining for natural products.</title>
        <authorList>
            <person name="Zhang B."/>
            <person name="Shi J."/>
            <person name="Ge H."/>
        </authorList>
    </citation>
    <scope>NUCLEOTIDE SEQUENCE [LARGE SCALE GENOMIC DNA]</scope>
    <source>
        <strain evidence="2 3">NA00687</strain>
    </source>
</reference>
<dbReference type="PIRSF" id="PIRSF017393">
    <property type="entry name" value="MTase_SAV2177"/>
    <property type="match status" value="1"/>
</dbReference>
<evidence type="ECO:0000313" key="2">
    <source>
        <dbReference type="EMBL" id="QKW53930.1"/>
    </source>
</evidence>
<keyword evidence="3" id="KW-1185">Reference proteome</keyword>
<accession>A0A7H8NHI1</accession>
<evidence type="ECO:0000256" key="1">
    <source>
        <dbReference type="SAM" id="MobiDB-lite"/>
    </source>
</evidence>
<dbReference type="InterPro" id="IPR029063">
    <property type="entry name" value="SAM-dependent_MTases_sf"/>
</dbReference>
<dbReference type="Proteomes" id="UP000509303">
    <property type="component" value="Chromosome"/>
</dbReference>
<feature type="compositionally biased region" description="Pro residues" evidence="1">
    <location>
        <begin position="41"/>
        <end position="52"/>
    </location>
</feature>
<sequence length="316" mass="33918">MTVTHEPPQTTAQDTPPAPAPPGQQATPVVAAESALATDPAPLPPPTAPAPQDPGATYGRAHAARMYDYFLGGKDNYPADWEAAERVLEVLPTARTIARTNRAFLHRAVEYLTRTAGVTQFLDIGTGIPTEPNLHQVAQGAVPEARVVYVDNDPIVLAHAHALLRSTPQGRTSYLHGDLRDPAAIVASQEVRETLDLTRPVALTLISVLHFLPPGHDPYAIVRELLRPLPAGSYLALSYATTDFAPARMARAAEVYRQSGVALRQGTRADAERFFDGLDLVEPGVAPIHRWRPDPGAGARVPDADVSMYGAVARKP</sequence>
<dbReference type="EMBL" id="CP054929">
    <property type="protein sequence ID" value="QKW53930.1"/>
    <property type="molecule type" value="Genomic_DNA"/>
</dbReference>
<dbReference type="Gene3D" id="3.40.50.150">
    <property type="entry name" value="Vaccinia Virus protein VP39"/>
    <property type="match status" value="1"/>
</dbReference>
<dbReference type="GO" id="GO:0032259">
    <property type="term" value="P:methylation"/>
    <property type="evidence" value="ECO:0007669"/>
    <property type="project" value="UniProtKB-KW"/>
</dbReference>
<keyword evidence="2" id="KW-0489">Methyltransferase</keyword>
<protein>
    <submittedName>
        <fullName evidence="2">SAM-dependent methyltransferase</fullName>
    </submittedName>
</protein>
<feature type="region of interest" description="Disordered" evidence="1">
    <location>
        <begin position="1"/>
        <end position="57"/>
    </location>
</feature>
<evidence type="ECO:0000313" key="3">
    <source>
        <dbReference type="Proteomes" id="UP000509303"/>
    </source>
</evidence>
<organism evidence="2 3">
    <name type="scientific">Streptomyces buecherae</name>
    <dbReference type="NCBI Taxonomy" id="2763006"/>
    <lineage>
        <taxon>Bacteria</taxon>
        <taxon>Bacillati</taxon>
        <taxon>Actinomycetota</taxon>
        <taxon>Actinomycetes</taxon>
        <taxon>Kitasatosporales</taxon>
        <taxon>Streptomycetaceae</taxon>
        <taxon>Streptomyces</taxon>
    </lineage>
</organism>
<dbReference type="InterPro" id="IPR006764">
    <property type="entry name" value="SAM_dep_MeTrfase_SAV2177_type"/>
</dbReference>